<dbReference type="CDD" id="cd07012">
    <property type="entry name" value="PBP2_Bug_TTT"/>
    <property type="match status" value="1"/>
</dbReference>
<gene>
    <name evidence="2" type="ORF">EAH82_18210</name>
</gene>
<dbReference type="Gene3D" id="3.40.190.10">
    <property type="entry name" value="Periplasmic binding protein-like II"/>
    <property type="match status" value="1"/>
</dbReference>
<name>A0A502DMY7_9BURK</name>
<reference evidence="2 3" key="1">
    <citation type="journal article" date="2019" name="Environ. Microbiol.">
        <title>Species interactions and distinct microbial communities in high Arctic permafrost affected cryosols are associated with the CH4 and CO2 gas fluxes.</title>
        <authorList>
            <person name="Altshuler I."/>
            <person name="Hamel J."/>
            <person name="Turney S."/>
            <person name="Magnuson E."/>
            <person name="Levesque R."/>
            <person name="Greer C."/>
            <person name="Whyte L.G."/>
        </authorList>
    </citation>
    <scope>NUCLEOTIDE SEQUENCE [LARGE SCALE GENOMIC DNA]</scope>
    <source>
        <strain evidence="2 3">S06.C</strain>
    </source>
</reference>
<dbReference type="SUPFAM" id="SSF53850">
    <property type="entry name" value="Periplasmic binding protein-like II"/>
    <property type="match status" value="1"/>
</dbReference>
<comment type="similarity">
    <text evidence="1">Belongs to the UPF0065 (bug) family.</text>
</comment>
<dbReference type="PIRSF" id="PIRSF017082">
    <property type="entry name" value="YflP"/>
    <property type="match status" value="1"/>
</dbReference>
<protein>
    <submittedName>
        <fullName evidence="2">Tripartite tricarboxylate transporter substrate binding protein</fullName>
    </submittedName>
</protein>
<dbReference type="PANTHER" id="PTHR42928:SF5">
    <property type="entry name" value="BLR1237 PROTEIN"/>
    <property type="match status" value="1"/>
</dbReference>
<dbReference type="Pfam" id="PF03401">
    <property type="entry name" value="TctC"/>
    <property type="match status" value="1"/>
</dbReference>
<dbReference type="OrthoDB" id="8678477at2"/>
<evidence type="ECO:0000313" key="3">
    <source>
        <dbReference type="Proteomes" id="UP000319212"/>
    </source>
</evidence>
<dbReference type="InterPro" id="IPR042100">
    <property type="entry name" value="Bug_dom1"/>
</dbReference>
<dbReference type="RefSeq" id="WP_140844197.1">
    <property type="nucleotide sequence ID" value="NZ_RCZI01000005.1"/>
</dbReference>
<sequence length="325" mass="33860">MKHTRRTALGMTFALLSRPGFARADAYPERPVKIVVPYPAGGYYDRVARILGAALRVPLKQQLIVDNKVGANGVIAAAQVASSPPDGYTLLLAGVGPNAISPALSPHLQYEPIKSFAPISLLVSAPNVLVVPASSPIQTFGEFVALAKRSSAALNYAHNGVGSSVHLAMELLENRTGIQLTAIPYKGSAPAVQAVTSGEVSIAFASVLDVLPLIEAGRLRALAVGGTERIAAIREVKTVAEQGVAGFDSTAWSGLCAPAGTPADIVAKLNEAVNTVLKDPKVAKQLSPGGELQILGGSSEQFGSYIRSEIAKWTQVVKDNGIKPE</sequence>
<evidence type="ECO:0000256" key="1">
    <source>
        <dbReference type="ARBA" id="ARBA00006987"/>
    </source>
</evidence>
<dbReference type="Proteomes" id="UP000319212">
    <property type="component" value="Unassembled WGS sequence"/>
</dbReference>
<accession>A0A502DMY7</accession>
<dbReference type="Gene3D" id="3.40.190.150">
    <property type="entry name" value="Bordetella uptake gene, domain 1"/>
    <property type="match status" value="1"/>
</dbReference>
<dbReference type="InterPro" id="IPR005064">
    <property type="entry name" value="BUG"/>
</dbReference>
<proteinExistence type="inferred from homology"/>
<comment type="caution">
    <text evidence="2">The sequence shown here is derived from an EMBL/GenBank/DDBJ whole genome shotgun (WGS) entry which is preliminary data.</text>
</comment>
<dbReference type="PANTHER" id="PTHR42928">
    <property type="entry name" value="TRICARBOXYLATE-BINDING PROTEIN"/>
    <property type="match status" value="1"/>
</dbReference>
<organism evidence="2 3">
    <name type="scientific">Variovorax guangxiensis</name>
    <dbReference type="NCBI Taxonomy" id="1775474"/>
    <lineage>
        <taxon>Bacteria</taxon>
        <taxon>Pseudomonadati</taxon>
        <taxon>Pseudomonadota</taxon>
        <taxon>Betaproteobacteria</taxon>
        <taxon>Burkholderiales</taxon>
        <taxon>Comamonadaceae</taxon>
        <taxon>Variovorax</taxon>
    </lineage>
</organism>
<evidence type="ECO:0000313" key="2">
    <source>
        <dbReference type="EMBL" id="TPG25466.1"/>
    </source>
</evidence>
<dbReference type="AlphaFoldDB" id="A0A502DMY7"/>
<dbReference type="EMBL" id="RCZI01000005">
    <property type="protein sequence ID" value="TPG25466.1"/>
    <property type="molecule type" value="Genomic_DNA"/>
</dbReference>